<dbReference type="InterPro" id="IPR000445">
    <property type="entry name" value="HhH_motif"/>
</dbReference>
<dbReference type="FunFam" id="1.10.340.30:FF:000014">
    <property type="entry name" value="Endonuclease III homolog"/>
    <property type="match status" value="1"/>
</dbReference>
<evidence type="ECO:0000256" key="1">
    <source>
        <dbReference type="ARBA" id="ARBA00008343"/>
    </source>
</evidence>
<keyword evidence="4 8" id="KW-0234">DNA repair</keyword>
<keyword evidence="6 8" id="KW-0326">Glycosidase</keyword>
<reference evidence="11 12" key="1">
    <citation type="journal article" date="2023" name="G3 (Bethesda)">
        <title>A high-quality reference genome for the fission yeast Schizosaccharomyces osmophilus.</title>
        <authorList>
            <person name="Jia G.S."/>
            <person name="Zhang W.C."/>
            <person name="Liang Y."/>
            <person name="Liu X.H."/>
            <person name="Rhind N."/>
            <person name="Pidoux A."/>
            <person name="Brysch-Herzberg M."/>
            <person name="Du L.L."/>
        </authorList>
    </citation>
    <scope>NUCLEOTIDE SEQUENCE [LARGE SCALE GENOMIC DNA]</scope>
    <source>
        <strain evidence="11 12">CBS 15793</strain>
    </source>
</reference>
<keyword evidence="8" id="KW-0539">Nucleus</keyword>
<proteinExistence type="inferred from homology"/>
<dbReference type="PANTHER" id="PTHR43286:SF1">
    <property type="entry name" value="ENDONUCLEASE III-LIKE PROTEIN 1"/>
    <property type="match status" value="1"/>
</dbReference>
<dbReference type="AlphaFoldDB" id="A0AAE9W8M6"/>
<evidence type="ECO:0000313" key="12">
    <source>
        <dbReference type="Proteomes" id="UP001212411"/>
    </source>
</evidence>
<dbReference type="EMBL" id="CP115611">
    <property type="protein sequence ID" value="WBW71714.1"/>
    <property type="molecule type" value="Genomic_DNA"/>
</dbReference>
<dbReference type="PROSITE" id="PS01155">
    <property type="entry name" value="ENDONUCLEASE_III_2"/>
    <property type="match status" value="1"/>
</dbReference>
<dbReference type="Gene3D" id="1.10.340.30">
    <property type="entry name" value="Hypothetical protein, domain 2"/>
    <property type="match status" value="1"/>
</dbReference>
<comment type="function">
    <text evidence="8">Bifunctional DNA N-glycosylase with associated apurinic/apyrimidinic (AP) lyase function that catalyzes the first step in base excision repair (BER), the primary repair pathway for the repair of oxidative DNA damage. The DNA N-glycosylase activity releases the damaged DNA base from DNA by cleaving the N-glycosidic bond, leaving an AP site. The AP lyase activity cleaves the phosphodiester bond 3' to the AP site by a beta-elimination. Primarily recognizes and repairs oxidative base damage of pyrimidines.</text>
</comment>
<evidence type="ECO:0000256" key="2">
    <source>
        <dbReference type="ARBA" id="ARBA00022763"/>
    </source>
</evidence>
<accession>A0AAE9W8M6</accession>
<dbReference type="InterPro" id="IPR004036">
    <property type="entry name" value="Endonuclease-III-like_CS2"/>
</dbReference>
<evidence type="ECO:0000256" key="6">
    <source>
        <dbReference type="ARBA" id="ARBA00023295"/>
    </source>
</evidence>
<dbReference type="InterPro" id="IPR023170">
    <property type="entry name" value="HhH_base_excis_C"/>
</dbReference>
<dbReference type="GeneID" id="80875301"/>
<dbReference type="GO" id="GO:0006289">
    <property type="term" value="P:nucleotide-excision repair"/>
    <property type="evidence" value="ECO:0007669"/>
    <property type="project" value="TreeGrafter"/>
</dbReference>
<evidence type="ECO:0000256" key="7">
    <source>
        <dbReference type="ARBA" id="ARBA00044632"/>
    </source>
</evidence>
<dbReference type="GO" id="GO:0000703">
    <property type="term" value="F:oxidized pyrimidine nucleobase lesion DNA N-glycosylase activity"/>
    <property type="evidence" value="ECO:0007669"/>
    <property type="project" value="UniProtKB-UniRule"/>
</dbReference>
<dbReference type="GO" id="GO:0140078">
    <property type="term" value="F:class I DNA-(apurinic or apyrimidinic site) endonuclease activity"/>
    <property type="evidence" value="ECO:0007669"/>
    <property type="project" value="UniProtKB-EC"/>
</dbReference>
<gene>
    <name evidence="11" type="primary">nth1</name>
    <name evidence="8" type="synonym">NTH1</name>
    <name evidence="11" type="ORF">SOMG_01819</name>
</gene>
<comment type="catalytic activity">
    <reaction evidence="7 8">
        <text>2'-deoxyribonucleotide-(2'-deoxyribose 5'-phosphate)-2'-deoxyribonucleotide-DNA = a 3'-end 2'-deoxyribonucleotide-(2,3-dehydro-2,3-deoxyribose 5'-phosphate)-DNA + a 5'-end 5'-phospho-2'-deoxyribonucleoside-DNA + H(+)</text>
        <dbReference type="Rhea" id="RHEA:66592"/>
        <dbReference type="Rhea" id="RHEA-COMP:13180"/>
        <dbReference type="Rhea" id="RHEA-COMP:16897"/>
        <dbReference type="Rhea" id="RHEA-COMP:17067"/>
        <dbReference type="ChEBI" id="CHEBI:15378"/>
        <dbReference type="ChEBI" id="CHEBI:136412"/>
        <dbReference type="ChEBI" id="CHEBI:157695"/>
        <dbReference type="ChEBI" id="CHEBI:167181"/>
        <dbReference type="EC" id="4.2.99.18"/>
    </reaction>
</comment>
<comment type="caution">
    <text evidence="8">Lacks conserved residue(s) required for the propagation of feature annotation.</text>
</comment>
<evidence type="ECO:0000256" key="4">
    <source>
        <dbReference type="ARBA" id="ARBA00023204"/>
    </source>
</evidence>
<evidence type="ECO:0000256" key="3">
    <source>
        <dbReference type="ARBA" id="ARBA00022801"/>
    </source>
</evidence>
<dbReference type="GO" id="GO:0003677">
    <property type="term" value="F:DNA binding"/>
    <property type="evidence" value="ECO:0007669"/>
    <property type="project" value="UniProtKB-UniRule"/>
</dbReference>
<feature type="region of interest" description="Disordered" evidence="9">
    <location>
        <begin position="239"/>
        <end position="340"/>
    </location>
</feature>
<dbReference type="SMART" id="SM00478">
    <property type="entry name" value="ENDO3c"/>
    <property type="match status" value="1"/>
</dbReference>
<feature type="domain" description="HhH-GPD" evidence="10">
    <location>
        <begin position="54"/>
        <end position="205"/>
    </location>
</feature>
<keyword evidence="11" id="KW-0540">Nuclease</keyword>
<dbReference type="GO" id="GO:0006285">
    <property type="term" value="P:base-excision repair, AP site formation"/>
    <property type="evidence" value="ECO:0007669"/>
    <property type="project" value="UniProtKB-UniRule"/>
</dbReference>
<dbReference type="RefSeq" id="XP_056035957.1">
    <property type="nucleotide sequence ID" value="XM_056180612.1"/>
</dbReference>
<dbReference type="Pfam" id="PF00633">
    <property type="entry name" value="HHH"/>
    <property type="match status" value="1"/>
</dbReference>
<dbReference type="HAMAP" id="MF_03183">
    <property type="entry name" value="Endonuclease_III_Nth"/>
    <property type="match status" value="1"/>
</dbReference>
<comment type="similarity">
    <text evidence="1 8">Belongs to the Nth/MutY family.</text>
</comment>
<dbReference type="InterPro" id="IPR011257">
    <property type="entry name" value="DNA_glycosylase"/>
</dbReference>
<comment type="subcellular location">
    <subcellularLocation>
        <location evidence="8">Nucleus</location>
    </subcellularLocation>
    <subcellularLocation>
        <location evidence="8">Mitochondrion</location>
    </subcellularLocation>
</comment>
<dbReference type="Gene3D" id="1.10.1670.10">
    <property type="entry name" value="Helix-hairpin-Helix base-excision DNA repair enzymes (C-terminal)"/>
    <property type="match status" value="1"/>
</dbReference>
<dbReference type="PANTHER" id="PTHR43286">
    <property type="entry name" value="ENDONUCLEASE III-LIKE PROTEIN 1"/>
    <property type="match status" value="1"/>
</dbReference>
<evidence type="ECO:0000259" key="10">
    <source>
        <dbReference type="SMART" id="SM00478"/>
    </source>
</evidence>
<feature type="compositionally biased region" description="Basic residues" evidence="9">
    <location>
        <begin position="239"/>
        <end position="250"/>
    </location>
</feature>
<dbReference type="Proteomes" id="UP001212411">
    <property type="component" value="Chromosome 1"/>
</dbReference>
<dbReference type="InterPro" id="IPR030841">
    <property type="entry name" value="NTH1"/>
</dbReference>
<dbReference type="GO" id="GO:0005739">
    <property type="term" value="C:mitochondrion"/>
    <property type="evidence" value="ECO:0007669"/>
    <property type="project" value="UniProtKB-SubCell"/>
</dbReference>
<sequence length="340" mass="38388">MEENVPENWETVYNEIKEMKQKVLAPVDEQGSHTLGDKRTPEVFRFQTLVALMLSSQTKDTVLGPTMKSLKENLPKGLCLEDIREIDEDSLNKLIEKVGFHNRKTIYLKQMAQILEEKYDGDIPKTVEELMSIPGVGPKMGYLCMGIAWKKNVGIGVDVHVHRISNILGWCNTKTEEQTRLALQSFLPKDLWQEVNFMLVGFGQTICLPRGRRCNDCTLASKGLCPSAFQEKSLVKAKRSTSTKKVKKRSPSTSPEVDVIQDQKTVHEEVPTGLNELPPNALPGKKMKLESPLDDSQQETLTEEHYSKAAAQPLRRSRRTAAAASEYFSRQHLHDIEDLA</sequence>
<dbReference type="KEGG" id="som:SOMG_01819"/>
<dbReference type="EC" id="4.2.99.18" evidence="8"/>
<organism evidence="11 12">
    <name type="scientific">Schizosaccharomyces osmophilus</name>
    <dbReference type="NCBI Taxonomy" id="2545709"/>
    <lineage>
        <taxon>Eukaryota</taxon>
        <taxon>Fungi</taxon>
        <taxon>Dikarya</taxon>
        <taxon>Ascomycota</taxon>
        <taxon>Taphrinomycotina</taxon>
        <taxon>Schizosaccharomycetes</taxon>
        <taxon>Schizosaccharomycetales</taxon>
        <taxon>Schizosaccharomycetaceae</taxon>
        <taxon>Schizosaccharomyces</taxon>
    </lineage>
</organism>
<keyword evidence="5 8" id="KW-0456">Lyase</keyword>
<dbReference type="CDD" id="cd00056">
    <property type="entry name" value="ENDO3c"/>
    <property type="match status" value="1"/>
</dbReference>
<keyword evidence="11" id="KW-0255">Endonuclease</keyword>
<dbReference type="SUPFAM" id="SSF48150">
    <property type="entry name" value="DNA-glycosylase"/>
    <property type="match status" value="1"/>
</dbReference>
<keyword evidence="8" id="KW-0496">Mitochondrion</keyword>
<dbReference type="GO" id="GO:0005634">
    <property type="term" value="C:nucleus"/>
    <property type="evidence" value="ECO:0007669"/>
    <property type="project" value="UniProtKB-SubCell"/>
</dbReference>
<evidence type="ECO:0000256" key="9">
    <source>
        <dbReference type="SAM" id="MobiDB-lite"/>
    </source>
</evidence>
<dbReference type="EC" id="3.2.2.-" evidence="8"/>
<evidence type="ECO:0000256" key="5">
    <source>
        <dbReference type="ARBA" id="ARBA00023239"/>
    </source>
</evidence>
<keyword evidence="3 8" id="KW-0378">Hydrolase</keyword>
<keyword evidence="2 8" id="KW-0227">DNA damage</keyword>
<dbReference type="Pfam" id="PF00730">
    <property type="entry name" value="HhH-GPD"/>
    <property type="match status" value="1"/>
</dbReference>
<dbReference type="InterPro" id="IPR003265">
    <property type="entry name" value="HhH-GPD_domain"/>
</dbReference>
<evidence type="ECO:0000313" key="11">
    <source>
        <dbReference type="EMBL" id="WBW71714.1"/>
    </source>
</evidence>
<name>A0AAE9W8M6_9SCHI</name>
<evidence type="ECO:0000256" key="8">
    <source>
        <dbReference type="HAMAP-Rule" id="MF_03183"/>
    </source>
</evidence>
<protein>
    <recommendedName>
        <fullName evidence="8">Endonuclease III homolog</fullName>
        <ecNumber evidence="8">3.2.2.-</ecNumber>
        <ecNumber evidence="8">4.2.99.18</ecNumber>
    </recommendedName>
    <alternativeName>
        <fullName evidence="8">Bifunctional DNA N-glycosylase/DNA-(apurinic or apyrimidinic site) lyase</fullName>
        <shortName evidence="8">DNA glycosylase/AP lyase</shortName>
    </alternativeName>
</protein>
<keyword evidence="12" id="KW-1185">Reference proteome</keyword>